<dbReference type="PANTHER" id="PTHR46018:SF2">
    <property type="entry name" value="ZINC PHOSPHODIESTERASE ELAC PROTEIN 1"/>
    <property type="match status" value="1"/>
</dbReference>
<geneLocation type="plastid" evidence="1"/>
<dbReference type="InterPro" id="IPR036866">
    <property type="entry name" value="RibonucZ/Hydroxyglut_hydro"/>
</dbReference>
<dbReference type="GO" id="GO:0042781">
    <property type="term" value="F:3'-tRNA processing endoribonuclease activity"/>
    <property type="evidence" value="ECO:0007669"/>
    <property type="project" value="TreeGrafter"/>
</dbReference>
<gene>
    <name evidence="1" type="primary">rnz</name>
</gene>
<reference evidence="1" key="1">
    <citation type="journal article" date="2019" name="Mol. Phylogenet. Evol.">
        <title>Morphological evolution and classification of the red algal order Ceramiales inferred using plastid phylogenomics.</title>
        <authorList>
            <person name="Diaz-Tapia P."/>
            <person name="Pasella M.M."/>
            <person name="Verbruggen H."/>
            <person name="Maggs C.A."/>
        </authorList>
    </citation>
    <scope>NUCLEOTIDE SEQUENCE</scope>
    <source>
        <strain evidence="1">TZ0704</strain>
    </source>
</reference>
<protein>
    <submittedName>
        <fullName evidence="1">Ribonuclease Z</fullName>
    </submittedName>
</protein>
<reference evidence="1" key="2">
    <citation type="submission" date="2019-04" db="EMBL/GenBank/DDBJ databases">
        <authorList>
            <person name="Pasella M."/>
        </authorList>
    </citation>
    <scope>NUCLEOTIDE SEQUENCE</scope>
    <source>
        <strain evidence="1">TZ0704</strain>
    </source>
</reference>
<sequence length="224" mass="26277">MKINYLNNNINGLKYSDNSFILQFYTEKDGFIFNCCEGCQYFIVNTKFKINKISKIILTDLHINNLSGLMGLLSSLNLIGRVNSLHIYGPKDLAYYLDLCKKYSHTNFNYAIYIHILTTGLVINHYQYRIYTFMNSFQYNFIIMELEKNGKFFFNKARKNNLVVGPLYGKLKKGYSFLLPDGSNLNGNSFTIINFFGQQLSFFINRYYYRKVSENTLNSNIMLY</sequence>
<dbReference type="Gene3D" id="3.60.15.10">
    <property type="entry name" value="Ribonuclease Z/Hydroxyacylglutathione hydrolase-like"/>
    <property type="match status" value="1"/>
</dbReference>
<proteinExistence type="predicted"/>
<dbReference type="SUPFAM" id="SSF56281">
    <property type="entry name" value="Metallo-hydrolase/oxidoreductase"/>
    <property type="match status" value="1"/>
</dbReference>
<name>A0A4D6WTF1_9FLOR</name>
<keyword evidence="1" id="KW-0934">Plastid</keyword>
<organism evidence="1">
    <name type="scientific">Dictyurus purpurascens</name>
    <dbReference type="NCBI Taxonomy" id="189649"/>
    <lineage>
        <taxon>Eukaryota</taxon>
        <taxon>Rhodophyta</taxon>
        <taxon>Florideophyceae</taxon>
        <taxon>Rhodymeniophycidae</taxon>
        <taxon>Ceramiales</taxon>
        <taxon>Dasyaceae</taxon>
        <taxon>Dictyurus</taxon>
    </lineage>
</organism>
<dbReference type="EMBL" id="MK814652">
    <property type="protein sequence ID" value="QCI06362.1"/>
    <property type="molecule type" value="Genomic_DNA"/>
</dbReference>
<dbReference type="PANTHER" id="PTHR46018">
    <property type="entry name" value="ZINC PHOSPHODIESTERASE ELAC PROTEIN 1"/>
    <property type="match status" value="1"/>
</dbReference>
<evidence type="ECO:0000313" key="1">
    <source>
        <dbReference type="EMBL" id="QCI06362.1"/>
    </source>
</evidence>
<accession>A0A4D6WTF1</accession>
<dbReference type="AlphaFoldDB" id="A0A4D6WTF1"/>